<dbReference type="InterPro" id="IPR010921">
    <property type="entry name" value="Trp_repressor/repl_initiator"/>
</dbReference>
<sequence length="107" mass="11834">MRLFGVLTEIDVKATMKMKCLTSAPIRRATRKQYSAEEKIRIMLDGLKGEDSIAELCRREEISKASNANGPRTAWRLASGVWQAIGCNLKLRSEGSCGRTDTRTASA</sequence>
<gene>
    <name evidence="1" type="ORF">SAMN05444851_3050</name>
</gene>
<evidence type="ECO:0000313" key="2">
    <source>
        <dbReference type="Proteomes" id="UP000199650"/>
    </source>
</evidence>
<dbReference type="EMBL" id="FOJB01000001">
    <property type="protein sequence ID" value="SEW32094.1"/>
    <property type="molecule type" value="Genomic_DNA"/>
</dbReference>
<evidence type="ECO:0000313" key="1">
    <source>
        <dbReference type="EMBL" id="SEW32094.1"/>
    </source>
</evidence>
<dbReference type="OrthoDB" id="9803878at2"/>
<organism evidence="1 2">
    <name type="scientific">Aliiroseovarius sediminilitoris</name>
    <dbReference type="NCBI Taxonomy" id="1173584"/>
    <lineage>
        <taxon>Bacteria</taxon>
        <taxon>Pseudomonadati</taxon>
        <taxon>Pseudomonadota</taxon>
        <taxon>Alphaproteobacteria</taxon>
        <taxon>Rhodobacterales</taxon>
        <taxon>Paracoccaceae</taxon>
        <taxon>Aliiroseovarius</taxon>
    </lineage>
</organism>
<name>A0A1I0QX57_9RHOB</name>
<dbReference type="GO" id="GO:0043565">
    <property type="term" value="F:sequence-specific DNA binding"/>
    <property type="evidence" value="ECO:0007669"/>
    <property type="project" value="InterPro"/>
</dbReference>
<dbReference type="SUPFAM" id="SSF48295">
    <property type="entry name" value="TrpR-like"/>
    <property type="match status" value="1"/>
</dbReference>
<protein>
    <recommendedName>
        <fullName evidence="3">Transposase</fullName>
    </recommendedName>
</protein>
<reference evidence="1 2" key="1">
    <citation type="submission" date="2016-10" db="EMBL/GenBank/DDBJ databases">
        <authorList>
            <person name="de Groot N.N."/>
        </authorList>
    </citation>
    <scope>NUCLEOTIDE SEQUENCE [LARGE SCALE GENOMIC DNA]</scope>
    <source>
        <strain evidence="1 2">DSM 29439</strain>
    </source>
</reference>
<accession>A0A1I0QX57</accession>
<keyword evidence="2" id="KW-1185">Reference proteome</keyword>
<dbReference type="Proteomes" id="UP000199650">
    <property type="component" value="Unassembled WGS sequence"/>
</dbReference>
<dbReference type="AlphaFoldDB" id="A0A1I0QX57"/>
<evidence type="ECO:0008006" key="3">
    <source>
        <dbReference type="Google" id="ProtNLM"/>
    </source>
</evidence>
<dbReference type="STRING" id="1173584.SAMN05444851_3050"/>
<proteinExistence type="predicted"/>